<proteinExistence type="predicted"/>
<protein>
    <submittedName>
        <fullName evidence="2">Uncharacterized protein</fullName>
    </submittedName>
</protein>
<keyword evidence="1" id="KW-1133">Transmembrane helix</keyword>
<gene>
    <name evidence="2" type="ORF">E2C01_095699</name>
</gene>
<reference evidence="2 3" key="1">
    <citation type="submission" date="2019-05" db="EMBL/GenBank/DDBJ databases">
        <title>Another draft genome of Portunus trituberculatus and its Hox gene families provides insights of decapod evolution.</title>
        <authorList>
            <person name="Jeong J.-H."/>
            <person name="Song I."/>
            <person name="Kim S."/>
            <person name="Choi T."/>
            <person name="Kim D."/>
            <person name="Ryu S."/>
            <person name="Kim W."/>
        </authorList>
    </citation>
    <scope>NUCLEOTIDE SEQUENCE [LARGE SCALE GENOMIC DNA]</scope>
    <source>
        <tissue evidence="2">Muscle</tissue>
    </source>
</reference>
<keyword evidence="3" id="KW-1185">Reference proteome</keyword>
<name>A0A5B7K4W9_PORTR</name>
<dbReference type="Proteomes" id="UP000324222">
    <property type="component" value="Unassembled WGS sequence"/>
</dbReference>
<evidence type="ECO:0000313" key="2">
    <source>
        <dbReference type="EMBL" id="MPD00239.1"/>
    </source>
</evidence>
<dbReference type="AlphaFoldDB" id="A0A5B7K4W9"/>
<comment type="caution">
    <text evidence="2">The sequence shown here is derived from an EMBL/GenBank/DDBJ whole genome shotgun (WGS) entry which is preliminary data.</text>
</comment>
<keyword evidence="1" id="KW-0812">Transmembrane</keyword>
<evidence type="ECO:0000313" key="3">
    <source>
        <dbReference type="Proteomes" id="UP000324222"/>
    </source>
</evidence>
<accession>A0A5B7K4W9</accession>
<dbReference type="EMBL" id="VSRR010122052">
    <property type="protein sequence ID" value="MPD00239.1"/>
    <property type="molecule type" value="Genomic_DNA"/>
</dbReference>
<sequence>MPAVFFSQHLPDGARAPRPGVTPKASSLLPSPRYHGGEAAPVTLVSGTLACVLVYSGLVRNAFKR</sequence>
<feature type="transmembrane region" description="Helical" evidence="1">
    <location>
        <begin position="39"/>
        <end position="59"/>
    </location>
</feature>
<evidence type="ECO:0000256" key="1">
    <source>
        <dbReference type="SAM" id="Phobius"/>
    </source>
</evidence>
<organism evidence="2 3">
    <name type="scientific">Portunus trituberculatus</name>
    <name type="common">Swimming crab</name>
    <name type="synonym">Neptunus trituberculatus</name>
    <dbReference type="NCBI Taxonomy" id="210409"/>
    <lineage>
        <taxon>Eukaryota</taxon>
        <taxon>Metazoa</taxon>
        <taxon>Ecdysozoa</taxon>
        <taxon>Arthropoda</taxon>
        <taxon>Crustacea</taxon>
        <taxon>Multicrustacea</taxon>
        <taxon>Malacostraca</taxon>
        <taxon>Eumalacostraca</taxon>
        <taxon>Eucarida</taxon>
        <taxon>Decapoda</taxon>
        <taxon>Pleocyemata</taxon>
        <taxon>Brachyura</taxon>
        <taxon>Eubrachyura</taxon>
        <taxon>Portunoidea</taxon>
        <taxon>Portunidae</taxon>
        <taxon>Portuninae</taxon>
        <taxon>Portunus</taxon>
    </lineage>
</organism>
<keyword evidence="1" id="KW-0472">Membrane</keyword>